<feature type="domain" description="Major facilitator superfamily (MFS) profile" evidence="10">
    <location>
        <begin position="137"/>
        <end position="569"/>
    </location>
</feature>
<feature type="transmembrane region" description="Helical" evidence="9">
    <location>
        <begin position="224"/>
        <end position="243"/>
    </location>
</feature>
<evidence type="ECO:0000256" key="5">
    <source>
        <dbReference type="ARBA" id="ARBA00022597"/>
    </source>
</evidence>
<accession>A0A8J2HQM7</accession>
<dbReference type="InterPro" id="IPR000682">
    <property type="entry name" value="PCMT"/>
</dbReference>
<gene>
    <name evidence="11" type="ORF">HICCMSTLAB_LOCUS13749</name>
</gene>
<feature type="transmembrane region" description="Helical" evidence="9">
    <location>
        <begin position="477"/>
        <end position="501"/>
    </location>
</feature>
<reference evidence="11" key="1">
    <citation type="submission" date="2021-04" db="EMBL/GenBank/DDBJ databases">
        <authorList>
            <person name="Chebbi M.A.C M."/>
        </authorList>
    </citation>
    <scope>NUCLEOTIDE SEQUENCE</scope>
</reference>
<comment type="similarity">
    <text evidence="2">Belongs to the methyltransferase superfamily. L-isoaspartyl/D-aspartyl protein methyltransferase family.</text>
</comment>
<dbReference type="GO" id="GO:0005886">
    <property type="term" value="C:plasma membrane"/>
    <property type="evidence" value="ECO:0007669"/>
    <property type="project" value="UniProtKB-SubCell"/>
</dbReference>
<dbReference type="PANTHER" id="PTHR48021">
    <property type="match status" value="1"/>
</dbReference>
<evidence type="ECO:0000256" key="7">
    <source>
        <dbReference type="ARBA" id="ARBA00022989"/>
    </source>
</evidence>
<feature type="transmembrane region" description="Helical" evidence="9">
    <location>
        <begin position="427"/>
        <end position="447"/>
    </location>
</feature>
<dbReference type="Proteomes" id="UP000786811">
    <property type="component" value="Unassembled WGS sequence"/>
</dbReference>
<dbReference type="FunFam" id="1.20.1250.20:FF:000218">
    <property type="entry name" value="facilitated trehalose transporter Tret1"/>
    <property type="match status" value="1"/>
</dbReference>
<sequence>MTWHCNGTTNQEMIDKLKAWLHAYALSFLSDQLKTGARALDVGSGSGYLTACMANMVGPQGRVIGIEHIPELIEISIRNIQKDCPNFIEEGRIKFLEADGREGYPTDSPYDAIHVGAAADFVPEQLIEQLAPGGRMIIPVVAMEGFQKFQDLLQVDKHQDGSITQTKLMHVSYVPLTDPTKTPVGTEPLSDYQVSWLNSVVYIGSLTVLPICRYISENYGRKRVGYLITVPLMICWILTLSASNFWHLLVARYLAGVGGTTSLFLTPIYVSEISGDSIRGQLGSMFMFSLKFGILLGYIIGAFLSYHLFAVCALLMCFLYFLCFNFLPETPIYLLRNETEVASTESLMWLKNNDTTAVERELSRMKIFVEKNYNAKNTVSLKDLFRDKGTIKAFIIAMTLLCGQQTCGIMIVLGYTAKIFEMAGSSLHPNICAIIIGIIQIISCWLSILLMERAGRKTLISISCIGIYHSYDVSSVNWLPLIALSAFSILYCLGMGPAPFVVMSEIFSSDISALASSIALLFMGLMGFINMKTFPFLVDLIGIHSNFFLSALVGLLTLIVITCMLPETKGRSLQSIIHELNGITEHSGVMTSSCQVLQNNHNKESRLH</sequence>
<dbReference type="InterPro" id="IPR020846">
    <property type="entry name" value="MFS_dom"/>
</dbReference>
<dbReference type="Gene3D" id="3.40.50.150">
    <property type="entry name" value="Vaccinia Virus protein VP39"/>
    <property type="match status" value="1"/>
</dbReference>
<dbReference type="PROSITE" id="PS50850">
    <property type="entry name" value="MFS"/>
    <property type="match status" value="1"/>
</dbReference>
<keyword evidence="4" id="KW-1003">Cell membrane</keyword>
<name>A0A8J2HQM7_COTCN</name>
<protein>
    <submittedName>
        <fullName evidence="11">Similar to PCMT1: Protein-L-isoaspartate(D-aspartate) O-methyltransferase (Gallus gallus)</fullName>
    </submittedName>
</protein>
<keyword evidence="3" id="KW-0813">Transport</keyword>
<evidence type="ECO:0000256" key="6">
    <source>
        <dbReference type="ARBA" id="ARBA00022692"/>
    </source>
</evidence>
<evidence type="ECO:0000259" key="10">
    <source>
        <dbReference type="PROSITE" id="PS50850"/>
    </source>
</evidence>
<dbReference type="GO" id="GO:0004719">
    <property type="term" value="F:protein-L-isoaspartate (D-aspartate) O-methyltransferase activity"/>
    <property type="evidence" value="ECO:0007669"/>
    <property type="project" value="InterPro"/>
</dbReference>
<feature type="transmembrane region" description="Helical" evidence="9">
    <location>
        <begin position="543"/>
        <end position="565"/>
    </location>
</feature>
<dbReference type="SUPFAM" id="SSF53335">
    <property type="entry name" value="S-adenosyl-L-methionine-dependent methyltransferases"/>
    <property type="match status" value="1"/>
</dbReference>
<dbReference type="OrthoDB" id="73890at2759"/>
<evidence type="ECO:0000256" key="2">
    <source>
        <dbReference type="ARBA" id="ARBA00005369"/>
    </source>
</evidence>
<organism evidence="11 12">
    <name type="scientific">Cotesia congregata</name>
    <name type="common">Parasitoid wasp</name>
    <name type="synonym">Apanteles congregatus</name>
    <dbReference type="NCBI Taxonomy" id="51543"/>
    <lineage>
        <taxon>Eukaryota</taxon>
        <taxon>Metazoa</taxon>
        <taxon>Ecdysozoa</taxon>
        <taxon>Arthropoda</taxon>
        <taxon>Hexapoda</taxon>
        <taxon>Insecta</taxon>
        <taxon>Pterygota</taxon>
        <taxon>Neoptera</taxon>
        <taxon>Endopterygota</taxon>
        <taxon>Hymenoptera</taxon>
        <taxon>Apocrita</taxon>
        <taxon>Ichneumonoidea</taxon>
        <taxon>Braconidae</taxon>
        <taxon>Microgastrinae</taxon>
        <taxon>Cotesia</taxon>
    </lineage>
</organism>
<keyword evidence="5" id="KW-0762">Sugar transport</keyword>
<dbReference type="CDD" id="cd02440">
    <property type="entry name" value="AdoMet_MTases"/>
    <property type="match status" value="1"/>
</dbReference>
<evidence type="ECO:0000256" key="1">
    <source>
        <dbReference type="ARBA" id="ARBA00004651"/>
    </source>
</evidence>
<evidence type="ECO:0000256" key="8">
    <source>
        <dbReference type="ARBA" id="ARBA00023136"/>
    </source>
</evidence>
<evidence type="ECO:0000256" key="3">
    <source>
        <dbReference type="ARBA" id="ARBA00022448"/>
    </source>
</evidence>
<dbReference type="InterPro" id="IPR025714">
    <property type="entry name" value="Methyltranfer_dom"/>
</dbReference>
<evidence type="ECO:0000256" key="4">
    <source>
        <dbReference type="ARBA" id="ARBA00022475"/>
    </source>
</evidence>
<evidence type="ECO:0000313" key="12">
    <source>
        <dbReference type="Proteomes" id="UP000786811"/>
    </source>
</evidence>
<dbReference type="InterPro" id="IPR036259">
    <property type="entry name" value="MFS_trans_sf"/>
</dbReference>
<comment type="caution">
    <text evidence="11">The sequence shown here is derived from an EMBL/GenBank/DDBJ whole genome shotgun (WGS) entry which is preliminary data.</text>
</comment>
<proteinExistence type="inferred from homology"/>
<dbReference type="PROSITE" id="PS00216">
    <property type="entry name" value="SUGAR_TRANSPORT_1"/>
    <property type="match status" value="1"/>
</dbReference>
<feature type="transmembrane region" description="Helical" evidence="9">
    <location>
        <begin position="282"/>
        <end position="300"/>
    </location>
</feature>
<evidence type="ECO:0000256" key="9">
    <source>
        <dbReference type="SAM" id="Phobius"/>
    </source>
</evidence>
<dbReference type="SUPFAM" id="SSF103473">
    <property type="entry name" value="MFS general substrate transporter"/>
    <property type="match status" value="1"/>
</dbReference>
<dbReference type="InterPro" id="IPR050549">
    <property type="entry name" value="MFS_Trehalose_Transporter"/>
</dbReference>
<dbReference type="InterPro" id="IPR005829">
    <property type="entry name" value="Sugar_transporter_CS"/>
</dbReference>
<dbReference type="PANTHER" id="PTHR48021:SF33">
    <property type="entry name" value="AT22075P-RELATED"/>
    <property type="match status" value="1"/>
</dbReference>
<keyword evidence="12" id="KW-1185">Reference proteome</keyword>
<feature type="transmembrane region" description="Helical" evidence="9">
    <location>
        <begin position="513"/>
        <end position="531"/>
    </location>
</feature>
<comment type="subcellular location">
    <subcellularLocation>
        <location evidence="1">Cell membrane</location>
        <topology evidence="1">Multi-pass membrane protein</topology>
    </subcellularLocation>
</comment>
<dbReference type="EMBL" id="CAJNRD030001124">
    <property type="protein sequence ID" value="CAG5109113.1"/>
    <property type="molecule type" value="Genomic_DNA"/>
</dbReference>
<feature type="transmembrane region" description="Helical" evidence="9">
    <location>
        <begin position="306"/>
        <end position="327"/>
    </location>
</feature>
<dbReference type="Pfam" id="PF13847">
    <property type="entry name" value="Methyltransf_31"/>
    <property type="match status" value="1"/>
</dbReference>
<feature type="transmembrane region" description="Helical" evidence="9">
    <location>
        <begin position="393"/>
        <end position="415"/>
    </location>
</feature>
<dbReference type="AlphaFoldDB" id="A0A8J2HQM7"/>
<dbReference type="GO" id="GO:0022857">
    <property type="term" value="F:transmembrane transporter activity"/>
    <property type="evidence" value="ECO:0007669"/>
    <property type="project" value="InterPro"/>
</dbReference>
<dbReference type="Gene3D" id="1.20.1250.20">
    <property type="entry name" value="MFS general substrate transporter like domains"/>
    <property type="match status" value="1"/>
</dbReference>
<dbReference type="Pfam" id="PF00083">
    <property type="entry name" value="Sugar_tr"/>
    <property type="match status" value="1"/>
</dbReference>
<dbReference type="InterPro" id="IPR005828">
    <property type="entry name" value="MFS_sugar_transport-like"/>
</dbReference>
<keyword evidence="8 9" id="KW-0472">Membrane</keyword>
<keyword evidence="6 9" id="KW-0812">Transmembrane</keyword>
<evidence type="ECO:0000313" key="11">
    <source>
        <dbReference type="EMBL" id="CAG5109113.1"/>
    </source>
</evidence>
<feature type="transmembrane region" description="Helical" evidence="9">
    <location>
        <begin position="249"/>
        <end position="270"/>
    </location>
</feature>
<dbReference type="InterPro" id="IPR029063">
    <property type="entry name" value="SAM-dependent_MTases_sf"/>
</dbReference>
<dbReference type="PROSITE" id="PS01279">
    <property type="entry name" value="PCMT"/>
    <property type="match status" value="1"/>
</dbReference>
<keyword evidence="7 9" id="KW-1133">Transmembrane helix</keyword>